<dbReference type="Gene3D" id="1.10.10.60">
    <property type="entry name" value="Homeodomain-like"/>
    <property type="match status" value="1"/>
</dbReference>
<geneLocation type="plasmid" evidence="2 3">
    <name>pSCL4</name>
</geneLocation>
<keyword evidence="2" id="KW-0614">Plasmid</keyword>
<name>B5GM32_STRCL</name>
<dbReference type="SUPFAM" id="SSF46689">
    <property type="entry name" value="Homeodomain-like"/>
    <property type="match status" value="1"/>
</dbReference>
<evidence type="ECO:0000313" key="3">
    <source>
        <dbReference type="Proteomes" id="UP000002357"/>
    </source>
</evidence>
<dbReference type="eggNOG" id="COG2963">
    <property type="taxonomic scope" value="Bacteria"/>
</dbReference>
<keyword evidence="3" id="KW-1185">Reference proteome</keyword>
<evidence type="ECO:0000256" key="1">
    <source>
        <dbReference type="SAM" id="MobiDB-lite"/>
    </source>
</evidence>
<protein>
    <submittedName>
        <fullName evidence="2">Putative transposase</fullName>
    </submittedName>
</protein>
<sequence length="128" mass="14143">MRLLPWSGHPDNGSRWSREDVQVGRRSPCPEEFRRDAVALYRAGGGRRTYAVAATELGITGETLRMWVRKDTGVNVSATGGGSGPGSQAGEPVGLRVENARLVKARKKKQLEHEILRRAAIYFAREVK</sequence>
<dbReference type="EMBL" id="CM000914">
    <property type="protein sequence ID" value="EFG05033.2"/>
    <property type="molecule type" value="Genomic_DNA"/>
</dbReference>
<organism evidence="2 3">
    <name type="scientific">Streptomyces clavuligerus</name>
    <dbReference type="NCBI Taxonomy" id="1901"/>
    <lineage>
        <taxon>Bacteria</taxon>
        <taxon>Bacillati</taxon>
        <taxon>Actinomycetota</taxon>
        <taxon>Actinomycetes</taxon>
        <taxon>Kitasatosporales</taxon>
        <taxon>Streptomycetaceae</taxon>
        <taxon>Streptomyces</taxon>
    </lineage>
</organism>
<accession>B5GM32</accession>
<dbReference type="InterPro" id="IPR009057">
    <property type="entry name" value="Homeodomain-like_sf"/>
</dbReference>
<evidence type="ECO:0000313" key="2">
    <source>
        <dbReference type="EMBL" id="EFG05033.2"/>
    </source>
</evidence>
<reference evidence="2 3" key="1">
    <citation type="journal article" date="2010" name="Genome Biol. Evol.">
        <title>The sequence of a 1.8-mb bacterial linear plasmid reveals a rich evolutionary reservoir of secondary metabolic pathways.</title>
        <authorList>
            <person name="Medema M.H."/>
            <person name="Trefzer A."/>
            <person name="Kovalchuk A."/>
            <person name="van den Berg M."/>
            <person name="Mueller U."/>
            <person name="Heijne W."/>
            <person name="Wu L."/>
            <person name="Alam M.T."/>
            <person name="Ronning C.M."/>
            <person name="Nierman W.C."/>
            <person name="Bovenberg R.A.L."/>
            <person name="Breitling R."/>
            <person name="Takano E."/>
        </authorList>
    </citation>
    <scope>NUCLEOTIDE SEQUENCE [LARGE SCALE GENOMIC DNA]</scope>
    <source>
        <strain evidence="3">ATCC 27064 / DSM 738 / JCM 4710 / NBRC 13307 / NCIMB 12785 / NRRL 3585 / VKM Ac-602</strain>
        <plasmid evidence="2">pSCL4</plasmid>
    </source>
</reference>
<proteinExistence type="predicted"/>
<dbReference type="Proteomes" id="UP000002357">
    <property type="component" value="Plasmid pSCL4"/>
</dbReference>
<gene>
    <name evidence="2" type="ORF">SCLAV_p1552</name>
</gene>
<feature type="region of interest" description="Disordered" evidence="1">
    <location>
        <begin position="1"/>
        <end position="28"/>
    </location>
</feature>
<dbReference type="AlphaFoldDB" id="B5GM32"/>
<feature type="compositionally biased region" description="Basic and acidic residues" evidence="1">
    <location>
        <begin position="16"/>
        <end position="28"/>
    </location>
</feature>